<evidence type="ECO:0000313" key="10">
    <source>
        <dbReference type="EMBL" id="MFC3228093.1"/>
    </source>
</evidence>
<dbReference type="SUPFAM" id="SSF46894">
    <property type="entry name" value="C-terminal effector domain of the bipartite response regulators"/>
    <property type="match status" value="1"/>
</dbReference>
<dbReference type="Proteomes" id="UP001595528">
    <property type="component" value="Unassembled WGS sequence"/>
</dbReference>
<keyword evidence="4 7" id="KW-0238">DNA-binding</keyword>
<dbReference type="Pfam" id="PF00072">
    <property type="entry name" value="Response_reg"/>
    <property type="match status" value="1"/>
</dbReference>
<dbReference type="SMART" id="SM00862">
    <property type="entry name" value="Trans_reg_C"/>
    <property type="match status" value="1"/>
</dbReference>
<keyword evidence="3" id="KW-0805">Transcription regulation</keyword>
<dbReference type="Gene3D" id="3.40.50.2300">
    <property type="match status" value="1"/>
</dbReference>
<feature type="modified residue" description="4-aspartylphosphate" evidence="6">
    <location>
        <position position="58"/>
    </location>
</feature>
<dbReference type="SUPFAM" id="SSF52172">
    <property type="entry name" value="CheY-like"/>
    <property type="match status" value="1"/>
</dbReference>
<keyword evidence="11" id="KW-1185">Reference proteome</keyword>
<evidence type="ECO:0000256" key="1">
    <source>
        <dbReference type="ARBA" id="ARBA00022553"/>
    </source>
</evidence>
<dbReference type="PROSITE" id="PS50110">
    <property type="entry name" value="RESPONSE_REGULATORY"/>
    <property type="match status" value="1"/>
</dbReference>
<feature type="domain" description="Response regulatory" evidence="8">
    <location>
        <begin position="9"/>
        <end position="122"/>
    </location>
</feature>
<evidence type="ECO:0000256" key="4">
    <source>
        <dbReference type="ARBA" id="ARBA00023125"/>
    </source>
</evidence>
<evidence type="ECO:0000256" key="2">
    <source>
        <dbReference type="ARBA" id="ARBA00023012"/>
    </source>
</evidence>
<sequence length="237" mass="26699">MSEQSEQGRILLVEDEPTVRDLHDAILVSAGFATRVADNLAEMRRELRRSRYDIVLLDLRLPDGNALDAIPEIRANTSAGIIVATSSRDQGERLSGLERGADQFLEKPIHPRELLARVRNVIGRLRTPDGSQEALVYRFEGWTADLLARKVTFADGGDVHLTDREFRLLEALIRNGDRPVHRERLIALLSGDDEATDRAVDKVVYRTRLKLHEHLGNNAPLIETVHGYGYRLIARSL</sequence>
<dbReference type="CDD" id="cd00383">
    <property type="entry name" value="trans_reg_C"/>
    <property type="match status" value="1"/>
</dbReference>
<evidence type="ECO:0000256" key="6">
    <source>
        <dbReference type="PROSITE-ProRule" id="PRU00169"/>
    </source>
</evidence>
<evidence type="ECO:0000259" key="9">
    <source>
        <dbReference type="PROSITE" id="PS51755"/>
    </source>
</evidence>
<proteinExistence type="predicted"/>
<dbReference type="InterPro" id="IPR016032">
    <property type="entry name" value="Sig_transdc_resp-reg_C-effctor"/>
</dbReference>
<dbReference type="Gene3D" id="1.10.10.10">
    <property type="entry name" value="Winged helix-like DNA-binding domain superfamily/Winged helix DNA-binding domain"/>
    <property type="match status" value="1"/>
</dbReference>
<dbReference type="PANTHER" id="PTHR48111">
    <property type="entry name" value="REGULATOR OF RPOS"/>
    <property type="match status" value="1"/>
</dbReference>
<evidence type="ECO:0000256" key="7">
    <source>
        <dbReference type="PROSITE-ProRule" id="PRU01091"/>
    </source>
</evidence>
<protein>
    <submittedName>
        <fullName evidence="10">Response regulator transcription factor</fullName>
    </submittedName>
</protein>
<dbReference type="InterPro" id="IPR039420">
    <property type="entry name" value="WalR-like"/>
</dbReference>
<dbReference type="InterPro" id="IPR036388">
    <property type="entry name" value="WH-like_DNA-bd_sf"/>
</dbReference>
<dbReference type="EMBL" id="JBHRTR010000027">
    <property type="protein sequence ID" value="MFC3228093.1"/>
    <property type="molecule type" value="Genomic_DNA"/>
</dbReference>
<keyword evidence="2" id="KW-0902">Two-component regulatory system</keyword>
<dbReference type="PANTHER" id="PTHR48111:SF4">
    <property type="entry name" value="DNA-BINDING DUAL TRANSCRIPTIONAL REGULATOR OMPR"/>
    <property type="match status" value="1"/>
</dbReference>
<feature type="DNA-binding region" description="OmpR/PhoB-type" evidence="7">
    <location>
        <begin position="134"/>
        <end position="234"/>
    </location>
</feature>
<organism evidence="10 11">
    <name type="scientific">Marinibaculum pumilum</name>
    <dbReference type="NCBI Taxonomy" id="1766165"/>
    <lineage>
        <taxon>Bacteria</taxon>
        <taxon>Pseudomonadati</taxon>
        <taxon>Pseudomonadota</taxon>
        <taxon>Alphaproteobacteria</taxon>
        <taxon>Rhodospirillales</taxon>
        <taxon>Rhodospirillaceae</taxon>
        <taxon>Marinibaculum</taxon>
    </lineage>
</organism>
<accession>A0ABV7L0L4</accession>
<dbReference type="InterPro" id="IPR001789">
    <property type="entry name" value="Sig_transdc_resp-reg_receiver"/>
</dbReference>
<gene>
    <name evidence="10" type="ORF">ACFOGJ_12675</name>
</gene>
<reference evidence="11" key="1">
    <citation type="journal article" date="2019" name="Int. J. Syst. Evol. Microbiol.">
        <title>The Global Catalogue of Microorganisms (GCM) 10K type strain sequencing project: providing services to taxonomists for standard genome sequencing and annotation.</title>
        <authorList>
            <consortium name="The Broad Institute Genomics Platform"/>
            <consortium name="The Broad Institute Genome Sequencing Center for Infectious Disease"/>
            <person name="Wu L."/>
            <person name="Ma J."/>
        </authorList>
    </citation>
    <scope>NUCLEOTIDE SEQUENCE [LARGE SCALE GENOMIC DNA]</scope>
    <source>
        <strain evidence="11">KCTC 42964</strain>
    </source>
</reference>
<dbReference type="RefSeq" id="WP_379900879.1">
    <property type="nucleotide sequence ID" value="NZ_JBHRTR010000027.1"/>
</dbReference>
<keyword evidence="5" id="KW-0804">Transcription</keyword>
<comment type="caution">
    <text evidence="10">The sequence shown here is derived from an EMBL/GenBank/DDBJ whole genome shotgun (WGS) entry which is preliminary data.</text>
</comment>
<evidence type="ECO:0000259" key="8">
    <source>
        <dbReference type="PROSITE" id="PS50110"/>
    </source>
</evidence>
<dbReference type="SMART" id="SM00448">
    <property type="entry name" value="REC"/>
    <property type="match status" value="1"/>
</dbReference>
<dbReference type="InterPro" id="IPR001867">
    <property type="entry name" value="OmpR/PhoB-type_DNA-bd"/>
</dbReference>
<feature type="domain" description="OmpR/PhoB-type" evidence="9">
    <location>
        <begin position="134"/>
        <end position="234"/>
    </location>
</feature>
<keyword evidence="1 6" id="KW-0597">Phosphoprotein</keyword>
<evidence type="ECO:0000313" key="11">
    <source>
        <dbReference type="Proteomes" id="UP001595528"/>
    </source>
</evidence>
<dbReference type="Pfam" id="PF00486">
    <property type="entry name" value="Trans_reg_C"/>
    <property type="match status" value="1"/>
</dbReference>
<evidence type="ECO:0000256" key="3">
    <source>
        <dbReference type="ARBA" id="ARBA00023015"/>
    </source>
</evidence>
<dbReference type="PROSITE" id="PS51755">
    <property type="entry name" value="OMPR_PHOB"/>
    <property type="match status" value="1"/>
</dbReference>
<evidence type="ECO:0000256" key="5">
    <source>
        <dbReference type="ARBA" id="ARBA00023163"/>
    </source>
</evidence>
<name>A0ABV7L0L4_9PROT</name>
<dbReference type="InterPro" id="IPR011006">
    <property type="entry name" value="CheY-like_superfamily"/>
</dbReference>